<dbReference type="EMBL" id="JBHTGQ010000002">
    <property type="protein sequence ID" value="MFC7748771.1"/>
    <property type="molecule type" value="Genomic_DNA"/>
</dbReference>
<dbReference type="SUPFAM" id="SSF51261">
    <property type="entry name" value="Duplicated hybrid motif"/>
    <property type="match status" value="1"/>
</dbReference>
<organism evidence="8 9">
    <name type="scientific">Paenibacillus thermoaerophilus</name>
    <dbReference type="NCBI Taxonomy" id="1215385"/>
    <lineage>
        <taxon>Bacteria</taxon>
        <taxon>Bacillati</taxon>
        <taxon>Bacillota</taxon>
        <taxon>Bacilli</taxon>
        <taxon>Bacillales</taxon>
        <taxon>Paenibacillaceae</taxon>
        <taxon>Paenibacillus</taxon>
    </lineage>
</organism>
<protein>
    <submittedName>
        <fullName evidence="8">PTS glucose transporter subunit IIA</fullName>
    </submittedName>
</protein>
<keyword evidence="3 8" id="KW-0762">Sugar transport</keyword>
<keyword evidence="6" id="KW-0418">Kinase</keyword>
<dbReference type="Pfam" id="PF00358">
    <property type="entry name" value="PTS_EIIA_1"/>
    <property type="match status" value="1"/>
</dbReference>
<dbReference type="Proteomes" id="UP001596528">
    <property type="component" value="Unassembled WGS sequence"/>
</dbReference>
<evidence type="ECO:0000256" key="3">
    <source>
        <dbReference type="ARBA" id="ARBA00022597"/>
    </source>
</evidence>
<evidence type="ECO:0000259" key="7">
    <source>
        <dbReference type="PROSITE" id="PS51093"/>
    </source>
</evidence>
<evidence type="ECO:0000313" key="9">
    <source>
        <dbReference type="Proteomes" id="UP001596528"/>
    </source>
</evidence>
<dbReference type="InterPro" id="IPR011055">
    <property type="entry name" value="Dup_hybrid_motif"/>
</dbReference>
<dbReference type="PROSITE" id="PS00371">
    <property type="entry name" value="PTS_EIIA_TYPE_1_HIS"/>
    <property type="match status" value="1"/>
</dbReference>
<proteinExistence type="predicted"/>
<keyword evidence="4" id="KW-0808">Transferase</keyword>
<name>A0ABW2UXZ1_9BACL</name>
<accession>A0ABW2UXZ1</accession>
<feature type="domain" description="PTS EIIA type-1" evidence="7">
    <location>
        <begin position="29"/>
        <end position="133"/>
    </location>
</feature>
<dbReference type="NCBIfam" id="TIGR00830">
    <property type="entry name" value="PTBA"/>
    <property type="match status" value="1"/>
</dbReference>
<evidence type="ECO:0000256" key="1">
    <source>
        <dbReference type="ARBA" id="ARBA00004496"/>
    </source>
</evidence>
<evidence type="ECO:0000256" key="2">
    <source>
        <dbReference type="ARBA" id="ARBA00022448"/>
    </source>
</evidence>
<gene>
    <name evidence="8" type="ORF">ACFQWB_02270</name>
</gene>
<keyword evidence="9" id="KW-1185">Reference proteome</keyword>
<reference evidence="9" key="1">
    <citation type="journal article" date="2019" name="Int. J. Syst. Evol. Microbiol.">
        <title>The Global Catalogue of Microorganisms (GCM) 10K type strain sequencing project: providing services to taxonomists for standard genome sequencing and annotation.</title>
        <authorList>
            <consortium name="The Broad Institute Genomics Platform"/>
            <consortium name="The Broad Institute Genome Sequencing Center for Infectious Disease"/>
            <person name="Wu L."/>
            <person name="Ma J."/>
        </authorList>
    </citation>
    <scope>NUCLEOTIDE SEQUENCE [LARGE SCALE GENOMIC DNA]</scope>
    <source>
        <strain evidence="9">JCM 18657</strain>
    </source>
</reference>
<evidence type="ECO:0000256" key="5">
    <source>
        <dbReference type="ARBA" id="ARBA00022683"/>
    </source>
</evidence>
<keyword evidence="2" id="KW-0813">Transport</keyword>
<keyword evidence="5" id="KW-0598">Phosphotransferase system</keyword>
<sequence>MRKWFSKTQTVAIDSPLEGRSVPLEQVPDEAFAQKMMGDGVAIEPASGRLTAPFDGKIAHLIDTRHAVIVEHDSGLQVLLHIGINTVALGGRGFAAHVRTGDRVRSGQLLIEFDPKAIAEAGFRPITPVVIANEDIAAGVERKYGAVRENEKAILKVSLKT</sequence>
<dbReference type="InterPro" id="IPR050890">
    <property type="entry name" value="PTS_EIIA_component"/>
</dbReference>
<dbReference type="Gene3D" id="2.70.70.10">
    <property type="entry name" value="Glucose Permease (Domain IIA)"/>
    <property type="match status" value="1"/>
</dbReference>
<evidence type="ECO:0000256" key="4">
    <source>
        <dbReference type="ARBA" id="ARBA00022679"/>
    </source>
</evidence>
<dbReference type="InterPro" id="IPR001127">
    <property type="entry name" value="PTS_EIIA_1_perm"/>
</dbReference>
<dbReference type="PANTHER" id="PTHR45008">
    <property type="entry name" value="PTS SYSTEM GLUCOSE-SPECIFIC EIIA COMPONENT"/>
    <property type="match status" value="1"/>
</dbReference>
<dbReference type="PROSITE" id="PS51093">
    <property type="entry name" value="PTS_EIIA_TYPE_1"/>
    <property type="match status" value="1"/>
</dbReference>
<dbReference type="RefSeq" id="WP_138787806.1">
    <property type="nucleotide sequence ID" value="NZ_JBHTGQ010000002.1"/>
</dbReference>
<evidence type="ECO:0000313" key="8">
    <source>
        <dbReference type="EMBL" id="MFC7748771.1"/>
    </source>
</evidence>
<dbReference type="PANTHER" id="PTHR45008:SF1">
    <property type="entry name" value="PTS SYSTEM GLUCOSE-SPECIFIC EIIA COMPONENT"/>
    <property type="match status" value="1"/>
</dbReference>
<comment type="subcellular location">
    <subcellularLocation>
        <location evidence="1">Cytoplasm</location>
    </subcellularLocation>
</comment>
<evidence type="ECO:0000256" key="6">
    <source>
        <dbReference type="ARBA" id="ARBA00022777"/>
    </source>
</evidence>
<comment type="caution">
    <text evidence="8">The sequence shown here is derived from an EMBL/GenBank/DDBJ whole genome shotgun (WGS) entry which is preliminary data.</text>
</comment>